<dbReference type="InterPro" id="IPR003697">
    <property type="entry name" value="Maf-like"/>
</dbReference>
<dbReference type="HAMAP" id="MF_00528">
    <property type="entry name" value="Maf"/>
    <property type="match status" value="1"/>
</dbReference>
<sequence>MQTKSAATHPQPALVLASGSPRRSELLRTLGLTFTVVPSQADESISHNQPPGAIVEALAERKARTVVPALQDQADAANRVLVIGADTIVVVDGEILGKPADRDHAAHMLQRLQGRTHDVYTGLCIAALPAGTFQTAHSRTTVTMRPLTPVQIDRYIATGEPMDKAGAYAIQGFGATLVRQIEGDYFTVVGLPLALLSDMLAAHDVLVY</sequence>
<keyword evidence="3" id="KW-0546">Nucleotide metabolism</keyword>
<feature type="site" description="Important for substrate specificity" evidence="3">
    <location>
        <position position="171"/>
    </location>
</feature>
<dbReference type="Gene3D" id="3.90.950.10">
    <property type="match status" value="1"/>
</dbReference>
<dbReference type="EC" id="3.6.1.9" evidence="3"/>
<protein>
    <recommendedName>
        <fullName evidence="3">dTTP/UTP pyrophosphatase</fullName>
        <shortName evidence="3">dTTPase/UTPase</shortName>
        <ecNumber evidence="3">3.6.1.9</ecNumber>
    </recommendedName>
    <alternativeName>
        <fullName evidence="3">Nucleoside triphosphate pyrophosphatase</fullName>
    </alternativeName>
    <alternativeName>
        <fullName evidence="3">Nucleotide pyrophosphatase</fullName>
        <shortName evidence="3">Nucleotide PPase</shortName>
    </alternativeName>
</protein>
<keyword evidence="2 3" id="KW-0378">Hydrolase</keyword>
<comment type="caution">
    <text evidence="3">Lacks conserved residue(s) required for the propagation of feature annotation.</text>
</comment>
<dbReference type="PANTHER" id="PTHR43213">
    <property type="entry name" value="BIFUNCTIONAL DTTP/UTP PYROPHOSPHATASE/METHYLTRANSFERASE PROTEIN-RELATED"/>
    <property type="match status" value="1"/>
</dbReference>
<comment type="caution">
    <text evidence="4">The sequence shown here is derived from an EMBL/GenBank/DDBJ whole genome shotgun (WGS) entry which is preliminary data.</text>
</comment>
<evidence type="ECO:0000256" key="1">
    <source>
        <dbReference type="ARBA" id="ARBA00001968"/>
    </source>
</evidence>
<feature type="site" description="Important for substrate specificity" evidence="3">
    <location>
        <position position="87"/>
    </location>
</feature>
<evidence type="ECO:0000313" key="5">
    <source>
        <dbReference type="Proteomes" id="UP001232973"/>
    </source>
</evidence>
<comment type="catalytic activity">
    <reaction evidence="3">
        <text>dTTP + H2O = dTMP + diphosphate + H(+)</text>
        <dbReference type="Rhea" id="RHEA:28534"/>
        <dbReference type="ChEBI" id="CHEBI:15377"/>
        <dbReference type="ChEBI" id="CHEBI:15378"/>
        <dbReference type="ChEBI" id="CHEBI:33019"/>
        <dbReference type="ChEBI" id="CHEBI:37568"/>
        <dbReference type="ChEBI" id="CHEBI:63528"/>
        <dbReference type="EC" id="3.6.1.9"/>
    </reaction>
</comment>
<dbReference type="SUPFAM" id="SSF52972">
    <property type="entry name" value="ITPase-like"/>
    <property type="match status" value="1"/>
</dbReference>
<reference evidence="4 5" key="1">
    <citation type="submission" date="2023-07" db="EMBL/GenBank/DDBJ databases">
        <title>Genomic Encyclopedia of Type Strains, Phase IV (KMG-IV): sequencing the most valuable type-strain genomes for metagenomic binning, comparative biology and taxonomic classification.</title>
        <authorList>
            <person name="Goeker M."/>
        </authorList>
    </citation>
    <scope>NUCLEOTIDE SEQUENCE [LARGE SCALE GENOMIC DNA]</scope>
    <source>
        <strain evidence="4 5">DSM 4006</strain>
    </source>
</reference>
<evidence type="ECO:0000256" key="3">
    <source>
        <dbReference type="HAMAP-Rule" id="MF_00528"/>
    </source>
</evidence>
<comment type="similarity">
    <text evidence="3">Belongs to the Maf family. YhdE subfamily.</text>
</comment>
<keyword evidence="3" id="KW-0963">Cytoplasm</keyword>
<dbReference type="RefSeq" id="WP_274454554.1">
    <property type="nucleotide sequence ID" value="NZ_CP067097.1"/>
</dbReference>
<dbReference type="PANTHER" id="PTHR43213:SF5">
    <property type="entry name" value="BIFUNCTIONAL DTTP_UTP PYROPHOSPHATASE_METHYLTRANSFERASE PROTEIN-RELATED"/>
    <property type="match status" value="1"/>
</dbReference>
<gene>
    <name evidence="4" type="ORF">J2S03_001462</name>
</gene>
<dbReference type="PIRSF" id="PIRSF006305">
    <property type="entry name" value="Maf"/>
    <property type="match status" value="1"/>
</dbReference>
<comment type="cofactor">
    <cofactor evidence="1 3">
        <name>a divalent metal cation</name>
        <dbReference type="ChEBI" id="CHEBI:60240"/>
    </cofactor>
</comment>
<feature type="active site" description="Proton acceptor" evidence="3">
    <location>
        <position position="86"/>
    </location>
</feature>
<comment type="catalytic activity">
    <reaction evidence="3">
        <text>UTP + H2O = UMP + diphosphate + H(+)</text>
        <dbReference type="Rhea" id="RHEA:29395"/>
        <dbReference type="ChEBI" id="CHEBI:15377"/>
        <dbReference type="ChEBI" id="CHEBI:15378"/>
        <dbReference type="ChEBI" id="CHEBI:33019"/>
        <dbReference type="ChEBI" id="CHEBI:46398"/>
        <dbReference type="ChEBI" id="CHEBI:57865"/>
        <dbReference type="EC" id="3.6.1.9"/>
    </reaction>
</comment>
<dbReference type="Pfam" id="PF02545">
    <property type="entry name" value="Maf"/>
    <property type="match status" value="1"/>
</dbReference>
<evidence type="ECO:0000313" key="4">
    <source>
        <dbReference type="EMBL" id="MDQ0189617.1"/>
    </source>
</evidence>
<dbReference type="NCBIfam" id="TIGR00172">
    <property type="entry name" value="maf"/>
    <property type="match status" value="1"/>
</dbReference>
<dbReference type="CDD" id="cd00555">
    <property type="entry name" value="Maf"/>
    <property type="match status" value="1"/>
</dbReference>
<keyword evidence="5" id="KW-1185">Reference proteome</keyword>
<organism evidence="4 5">
    <name type="scientific">Alicyclobacillus cycloheptanicus</name>
    <dbReference type="NCBI Taxonomy" id="1457"/>
    <lineage>
        <taxon>Bacteria</taxon>
        <taxon>Bacillati</taxon>
        <taxon>Bacillota</taxon>
        <taxon>Bacilli</taxon>
        <taxon>Bacillales</taxon>
        <taxon>Alicyclobacillaceae</taxon>
        <taxon>Alicyclobacillus</taxon>
    </lineage>
</organism>
<dbReference type="EMBL" id="JAUSTP010000009">
    <property type="protein sequence ID" value="MDQ0189617.1"/>
    <property type="molecule type" value="Genomic_DNA"/>
</dbReference>
<comment type="function">
    <text evidence="3">Nucleoside triphosphate pyrophosphatase that hydrolyzes dTTP and UTP. May have a dual role in cell division arrest and in preventing the incorporation of modified nucleotides into cellular nucleic acids.</text>
</comment>
<proteinExistence type="inferred from homology"/>
<comment type="subcellular location">
    <subcellularLocation>
        <location evidence="3">Cytoplasm</location>
    </subcellularLocation>
</comment>
<dbReference type="InterPro" id="IPR029001">
    <property type="entry name" value="ITPase-like_fam"/>
</dbReference>
<feature type="site" description="Important for substrate specificity" evidence="3">
    <location>
        <position position="22"/>
    </location>
</feature>
<name>A0ABT9XHF1_9BACL</name>
<accession>A0ABT9XHF1</accession>
<evidence type="ECO:0000256" key="2">
    <source>
        <dbReference type="ARBA" id="ARBA00022801"/>
    </source>
</evidence>
<dbReference type="Proteomes" id="UP001232973">
    <property type="component" value="Unassembled WGS sequence"/>
</dbReference>